<organism evidence="3 4">
    <name type="scientific">Streptomyces katrae</name>
    <dbReference type="NCBI Taxonomy" id="68223"/>
    <lineage>
        <taxon>Bacteria</taxon>
        <taxon>Bacillati</taxon>
        <taxon>Actinomycetota</taxon>
        <taxon>Actinomycetes</taxon>
        <taxon>Kitasatosporales</taxon>
        <taxon>Streptomycetaceae</taxon>
        <taxon>Streptomyces</taxon>
    </lineage>
</organism>
<dbReference type="OrthoDB" id="581105at2"/>
<dbReference type="GO" id="GO:0003677">
    <property type="term" value="F:DNA binding"/>
    <property type="evidence" value="ECO:0007669"/>
    <property type="project" value="InterPro"/>
</dbReference>
<feature type="region of interest" description="Disordered" evidence="1">
    <location>
        <begin position="67"/>
        <end position="181"/>
    </location>
</feature>
<keyword evidence="4" id="KW-1185">Reference proteome</keyword>
<sequence length="181" mass="19223">MDTGTPATGAFGALLYGLRRRAGLSQEELAHAAGVSVRALSYMERGRSRGPQRRTVQALAEALGLDPEGARELEHTRAWAARAGPAPRRPRPPPQDRTRPRGPPRRICCRARRAASTGGRRSSPPCPGPPRARRPSAWWSGPPGSGRRPSYCTGPTRAVPDSPKGRSTPTCAGSVTPASPP</sequence>
<dbReference type="InterPro" id="IPR010982">
    <property type="entry name" value="Lambda_DNA-bd_dom_sf"/>
</dbReference>
<dbReference type="InterPro" id="IPR001387">
    <property type="entry name" value="Cro/C1-type_HTH"/>
</dbReference>
<dbReference type="SMART" id="SM00530">
    <property type="entry name" value="HTH_XRE"/>
    <property type="match status" value="1"/>
</dbReference>
<dbReference type="Pfam" id="PF13560">
    <property type="entry name" value="HTH_31"/>
    <property type="match status" value="1"/>
</dbReference>
<evidence type="ECO:0000259" key="2">
    <source>
        <dbReference type="PROSITE" id="PS50943"/>
    </source>
</evidence>
<dbReference type="Proteomes" id="UP000033551">
    <property type="component" value="Unassembled WGS sequence"/>
</dbReference>
<dbReference type="AlphaFoldDB" id="A0A0F4IL06"/>
<dbReference type="CDD" id="cd00093">
    <property type="entry name" value="HTH_XRE"/>
    <property type="match status" value="1"/>
</dbReference>
<proteinExistence type="predicted"/>
<dbReference type="SUPFAM" id="SSF47413">
    <property type="entry name" value="lambda repressor-like DNA-binding domains"/>
    <property type="match status" value="1"/>
</dbReference>
<feature type="compositionally biased region" description="Basic and acidic residues" evidence="1">
    <location>
        <begin position="68"/>
        <end position="77"/>
    </location>
</feature>
<accession>A0A0F4IL06</accession>
<dbReference type="PROSITE" id="PS50943">
    <property type="entry name" value="HTH_CROC1"/>
    <property type="match status" value="1"/>
</dbReference>
<protein>
    <recommendedName>
        <fullName evidence="2">HTH cro/C1-type domain-containing protein</fullName>
    </recommendedName>
</protein>
<gene>
    <name evidence="3" type="ORF">VR44_38325</name>
</gene>
<dbReference type="EMBL" id="JZWV01001461">
    <property type="protein sequence ID" value="KJY21306.1"/>
    <property type="molecule type" value="Genomic_DNA"/>
</dbReference>
<comment type="caution">
    <text evidence="3">The sequence shown here is derived from an EMBL/GenBank/DDBJ whole genome shotgun (WGS) entry which is preliminary data.</text>
</comment>
<feature type="compositionally biased region" description="Low complexity" evidence="1">
    <location>
        <begin position="114"/>
        <end position="123"/>
    </location>
</feature>
<name>A0A0F4IL06_9ACTN</name>
<evidence type="ECO:0000313" key="3">
    <source>
        <dbReference type="EMBL" id="KJY21306.1"/>
    </source>
</evidence>
<feature type="compositionally biased region" description="Polar residues" evidence="1">
    <location>
        <begin position="165"/>
        <end position="181"/>
    </location>
</feature>
<dbReference type="Gene3D" id="1.10.260.40">
    <property type="entry name" value="lambda repressor-like DNA-binding domains"/>
    <property type="match status" value="1"/>
</dbReference>
<evidence type="ECO:0000256" key="1">
    <source>
        <dbReference type="SAM" id="MobiDB-lite"/>
    </source>
</evidence>
<reference evidence="3 4" key="1">
    <citation type="submission" date="2015-02" db="EMBL/GenBank/DDBJ databases">
        <authorList>
            <person name="Ju K.-S."/>
            <person name="Doroghazi J.R."/>
            <person name="Metcalf W."/>
        </authorList>
    </citation>
    <scope>NUCLEOTIDE SEQUENCE [LARGE SCALE GENOMIC DNA]</scope>
    <source>
        <strain evidence="3 4">NRRL ISP-5550</strain>
    </source>
</reference>
<feature type="domain" description="HTH cro/C1-type" evidence="2">
    <location>
        <begin position="15"/>
        <end position="70"/>
    </location>
</feature>
<evidence type="ECO:0000313" key="4">
    <source>
        <dbReference type="Proteomes" id="UP000033551"/>
    </source>
</evidence>
<dbReference type="PATRIC" id="fig|68223.7.peg.5275"/>
<feature type="compositionally biased region" description="Basic residues" evidence="1">
    <location>
        <begin position="100"/>
        <end position="113"/>
    </location>
</feature>